<reference evidence="7 8" key="1">
    <citation type="submission" date="2019-02" db="EMBL/GenBank/DDBJ databases">
        <title>Deep-cultivation of Planctomycetes and their phenomic and genomic characterization uncovers novel biology.</title>
        <authorList>
            <person name="Wiegand S."/>
            <person name="Jogler M."/>
            <person name="Boedeker C."/>
            <person name="Pinto D."/>
            <person name="Vollmers J."/>
            <person name="Rivas-Marin E."/>
            <person name="Kohn T."/>
            <person name="Peeters S.H."/>
            <person name="Heuer A."/>
            <person name="Rast P."/>
            <person name="Oberbeckmann S."/>
            <person name="Bunk B."/>
            <person name="Jeske O."/>
            <person name="Meyerdierks A."/>
            <person name="Storesund J.E."/>
            <person name="Kallscheuer N."/>
            <person name="Luecker S."/>
            <person name="Lage O.M."/>
            <person name="Pohl T."/>
            <person name="Merkel B.J."/>
            <person name="Hornburger P."/>
            <person name="Mueller R.-W."/>
            <person name="Bruemmer F."/>
            <person name="Labrenz M."/>
            <person name="Spormann A.M."/>
            <person name="Op Den Camp H."/>
            <person name="Overmann J."/>
            <person name="Amann R."/>
            <person name="Jetten M.S.M."/>
            <person name="Mascher T."/>
            <person name="Medema M.H."/>
            <person name="Devos D.P."/>
            <person name="Kaster A.-K."/>
            <person name="Ovreas L."/>
            <person name="Rohde M."/>
            <person name="Galperin M.Y."/>
            <person name="Jogler C."/>
        </authorList>
    </citation>
    <scope>NUCLEOTIDE SEQUENCE [LARGE SCALE GENOMIC DNA]</scope>
    <source>
        <strain evidence="7 8">Pla144</strain>
    </source>
</reference>
<dbReference type="RefSeq" id="WP_197530410.1">
    <property type="nucleotide sequence ID" value="NZ_SJPS01000001.1"/>
</dbReference>
<dbReference type="CDD" id="cd01821">
    <property type="entry name" value="Rhamnogalacturan_acetylesterase_like"/>
    <property type="match status" value="1"/>
</dbReference>
<dbReference type="SUPFAM" id="SSF51126">
    <property type="entry name" value="Pectin lyase-like"/>
    <property type="match status" value="1"/>
</dbReference>
<dbReference type="GO" id="GO:0030599">
    <property type="term" value="F:pectinesterase activity"/>
    <property type="evidence" value="ECO:0007669"/>
    <property type="project" value="InterPro"/>
</dbReference>
<dbReference type="EMBL" id="SJPS01000001">
    <property type="protein sequence ID" value="TWU30473.1"/>
    <property type="molecule type" value="Genomic_DNA"/>
</dbReference>
<feature type="region of interest" description="Disordered" evidence="4">
    <location>
        <begin position="478"/>
        <end position="499"/>
    </location>
</feature>
<evidence type="ECO:0000313" key="8">
    <source>
        <dbReference type="Proteomes" id="UP000318437"/>
    </source>
</evidence>
<evidence type="ECO:0000259" key="5">
    <source>
        <dbReference type="Pfam" id="PF01095"/>
    </source>
</evidence>
<dbReference type="SUPFAM" id="SSF52266">
    <property type="entry name" value="SGNH hydrolase"/>
    <property type="match status" value="1"/>
</dbReference>
<evidence type="ECO:0000256" key="3">
    <source>
        <dbReference type="ARBA" id="ARBA00023085"/>
    </source>
</evidence>
<accession>A0A5C6D031</accession>
<dbReference type="EC" id="3.1.1.-" evidence="7"/>
<dbReference type="InterPro" id="IPR013830">
    <property type="entry name" value="SGNH_hydro"/>
</dbReference>
<feature type="compositionally biased region" description="Basic and acidic residues" evidence="4">
    <location>
        <begin position="487"/>
        <end position="499"/>
    </location>
</feature>
<organism evidence="7 8">
    <name type="scientific">Bythopirellula polymerisocia</name>
    <dbReference type="NCBI Taxonomy" id="2528003"/>
    <lineage>
        <taxon>Bacteria</taxon>
        <taxon>Pseudomonadati</taxon>
        <taxon>Planctomycetota</taxon>
        <taxon>Planctomycetia</taxon>
        <taxon>Pirellulales</taxon>
        <taxon>Lacipirellulaceae</taxon>
        <taxon>Bythopirellula</taxon>
    </lineage>
</organism>
<dbReference type="PANTHER" id="PTHR43695:SF1">
    <property type="entry name" value="RHAMNOGALACTURONAN ACETYLESTERASE"/>
    <property type="match status" value="1"/>
</dbReference>
<evidence type="ECO:0000256" key="4">
    <source>
        <dbReference type="SAM" id="MobiDB-lite"/>
    </source>
</evidence>
<keyword evidence="8" id="KW-1185">Reference proteome</keyword>
<proteinExistence type="inferred from homology"/>
<gene>
    <name evidence="7" type="primary">rhgT</name>
    <name evidence="7" type="ORF">Pla144_12600</name>
</gene>
<dbReference type="InterPro" id="IPR000070">
    <property type="entry name" value="Pectinesterase_cat"/>
</dbReference>
<dbReference type="Gene3D" id="3.40.50.1110">
    <property type="entry name" value="SGNH hydrolase"/>
    <property type="match status" value="1"/>
</dbReference>
<sequence length="625" mass="69407">MCLISVATAGTPETHVPDMVVASDGSGDFTSLQAAIETIPVSNTHRITIFLRDGVYEEKVLLRQSRVSIVGESRGGVRLQFNAPRSEYDRRYDPIGAGVVNVYGTDNVIRNLTIENTQQTPEHAFALYGQPQRFILDDCDVVGVGGDTVSLWNTSFGMYYHRNCRFKGGVDFVCPRGWCFVRDCQFESASRSAALWHDGHMDLDMKFVLRDCSFDGPPDFWLGRNHYPSQFYLLDCRFAENLLDKPIGVVKDLSGIADPEVYKRKYFFDCHREEGDYSWFADNLETAVGSPSVEEITPAWTFAGRWDPESTSAPSIIELEIKDNEVHVHFSECVVGADQVEVLREDGSIAKFSEGDGSDWLIFQGGTIESTPIRLETKGDSILGTIATLSPRQVESQSLPESSPCKEIKIVLAGDSTVATYEGGHAYQGWGWALGQLFDKRVTVINEAQGGRSSKSYREEGHWNRAIGQEADYVLIQFGHNDNPGKGPERETDPSPDGDFRKNIARYVEEARDSGAKVVLITPTTRRIFVEGDRIDPTEGNLTYAEAVLAVGEDLGCPVVDMNRLTRELFERLGPQSSDWIQPLGDTTHFTPAGAKRIAVTLASKLVEVEPSLNLYLLPDSLFSH</sequence>
<dbReference type="Pfam" id="PF01095">
    <property type="entry name" value="Pectinesterase"/>
    <property type="match status" value="1"/>
</dbReference>
<protein>
    <submittedName>
        <fullName evidence="7">Rhamnogalacturonan acetylesterase RhgT</fullName>
        <ecNumber evidence="7">3.1.1.-</ecNumber>
    </submittedName>
</protein>
<dbReference type="AlphaFoldDB" id="A0A5C6D031"/>
<dbReference type="Proteomes" id="UP000318437">
    <property type="component" value="Unassembled WGS sequence"/>
</dbReference>
<feature type="domain" description="Pectinesterase catalytic" evidence="5">
    <location>
        <begin position="18"/>
        <end position="187"/>
    </location>
</feature>
<dbReference type="GO" id="GO:0042545">
    <property type="term" value="P:cell wall modification"/>
    <property type="evidence" value="ECO:0007669"/>
    <property type="project" value="InterPro"/>
</dbReference>
<keyword evidence="2 7" id="KW-0378">Hydrolase</keyword>
<dbReference type="Gene3D" id="2.160.20.10">
    <property type="entry name" value="Single-stranded right-handed beta-helix, Pectin lyase-like"/>
    <property type="match status" value="1"/>
</dbReference>
<dbReference type="InterPro" id="IPR036514">
    <property type="entry name" value="SGNH_hydro_sf"/>
</dbReference>
<dbReference type="InterPro" id="IPR011050">
    <property type="entry name" value="Pectin_lyase_fold/virulence"/>
</dbReference>
<evidence type="ECO:0000259" key="6">
    <source>
        <dbReference type="Pfam" id="PF13472"/>
    </source>
</evidence>
<comment type="caution">
    <text evidence="7">The sequence shown here is derived from an EMBL/GenBank/DDBJ whole genome shotgun (WGS) entry which is preliminary data.</text>
</comment>
<dbReference type="PANTHER" id="PTHR43695">
    <property type="entry name" value="PUTATIVE (AFU_ORTHOLOGUE AFUA_2G17250)-RELATED"/>
    <property type="match status" value="1"/>
</dbReference>
<evidence type="ECO:0000256" key="2">
    <source>
        <dbReference type="ARBA" id="ARBA00022801"/>
    </source>
</evidence>
<name>A0A5C6D031_9BACT</name>
<keyword evidence="3" id="KW-0063">Aspartyl esterase</keyword>
<dbReference type="Pfam" id="PF13472">
    <property type="entry name" value="Lipase_GDSL_2"/>
    <property type="match status" value="1"/>
</dbReference>
<evidence type="ECO:0000256" key="1">
    <source>
        <dbReference type="ARBA" id="ARBA00008668"/>
    </source>
</evidence>
<feature type="domain" description="SGNH hydrolase-type esterase" evidence="6">
    <location>
        <begin position="413"/>
        <end position="596"/>
    </location>
</feature>
<comment type="similarity">
    <text evidence="1">Belongs to the 'GDSL' lipolytic enzyme family.</text>
</comment>
<dbReference type="InterPro" id="IPR037459">
    <property type="entry name" value="RhgT-like"/>
</dbReference>
<dbReference type="InterPro" id="IPR012334">
    <property type="entry name" value="Pectin_lyas_fold"/>
</dbReference>
<evidence type="ECO:0000313" key="7">
    <source>
        <dbReference type="EMBL" id="TWU30473.1"/>
    </source>
</evidence>